<keyword evidence="7" id="KW-1185">Reference proteome</keyword>
<dbReference type="Pfam" id="PF00294">
    <property type="entry name" value="PfkB"/>
    <property type="match status" value="1"/>
</dbReference>
<dbReference type="Gene3D" id="3.40.1190.20">
    <property type="match status" value="1"/>
</dbReference>
<organism evidence="4 6">
    <name type="scientific">Geomonas paludis</name>
    <dbReference type="NCBI Taxonomy" id="2740185"/>
    <lineage>
        <taxon>Bacteria</taxon>
        <taxon>Pseudomonadati</taxon>
        <taxon>Thermodesulfobacteriota</taxon>
        <taxon>Desulfuromonadia</taxon>
        <taxon>Geobacterales</taxon>
        <taxon>Geobacteraceae</taxon>
        <taxon>Geomonas</taxon>
    </lineage>
</organism>
<evidence type="ECO:0000259" key="3">
    <source>
        <dbReference type="Pfam" id="PF00294"/>
    </source>
</evidence>
<evidence type="ECO:0000313" key="6">
    <source>
        <dbReference type="Proteomes" id="UP000568888"/>
    </source>
</evidence>
<protein>
    <submittedName>
        <fullName evidence="5">PfkB family carbohydrate kinase</fullName>
    </submittedName>
    <submittedName>
        <fullName evidence="4">Ribokinase</fullName>
    </submittedName>
</protein>
<evidence type="ECO:0000256" key="1">
    <source>
        <dbReference type="ARBA" id="ARBA00022679"/>
    </source>
</evidence>
<name>A0A6V8MX30_9BACT</name>
<dbReference type="InterPro" id="IPR052562">
    <property type="entry name" value="Ketohexokinase-related"/>
</dbReference>
<dbReference type="RefSeq" id="WP_183347115.1">
    <property type="nucleotide sequence ID" value="NZ_BLXY01000003.1"/>
</dbReference>
<feature type="domain" description="Carbohydrate kinase PfkB" evidence="3">
    <location>
        <begin position="8"/>
        <end position="292"/>
    </location>
</feature>
<reference evidence="4" key="2">
    <citation type="journal article" date="2021" name="Int. J. Syst. Evol. Microbiol.">
        <title>Geomonas silvestris sp. nov., Geomonas paludis sp. nov. and Geomonas limicola sp. nov., isolated from terrestrial environments, and emended description of the genus Geomonas.</title>
        <authorList>
            <person name="Itoh H."/>
            <person name="Xu Z."/>
            <person name="Masuda Y."/>
            <person name="Ushijima N."/>
            <person name="Hayakawa C."/>
            <person name="Shiratori Y."/>
            <person name="Senoo K."/>
        </authorList>
    </citation>
    <scope>NUCLEOTIDE SEQUENCE</scope>
    <source>
        <strain evidence="4">Red736</strain>
    </source>
</reference>
<sequence length="304" mass="31590">MTFDVAGLGVSTIDVIFIVDELPGREMVQRAHASTIQGGGPVATAIVAAARLGARTAMLDRIGGDPFGGMILSEFAVERVNTEGIIVAEGRRSSTASILVRREDGARVIAFSPGDCGELEPREVREDVVRAARILHLNGRHWEASLHAAAVARKGGVTVSFDGGAHRFRPEHRELLPRAEVCIVAAEYAAAYTGAADTAAGAEALLAAGPSLVVITEGTAGSRVHARGGESFHQPAFRVKPVIDTTGAGDAYHGAFLFALARGCSLKETARYAAAVGAMNTRALGGRAALPTLSELETFLSGAP</sequence>
<evidence type="ECO:0000313" key="4">
    <source>
        <dbReference type="EMBL" id="GFO64237.1"/>
    </source>
</evidence>
<dbReference type="InterPro" id="IPR029056">
    <property type="entry name" value="Ribokinase-like"/>
</dbReference>
<dbReference type="Proteomes" id="UP000831485">
    <property type="component" value="Chromosome"/>
</dbReference>
<dbReference type="PANTHER" id="PTHR42774:SF3">
    <property type="entry name" value="KETOHEXOKINASE"/>
    <property type="match status" value="1"/>
</dbReference>
<dbReference type="EMBL" id="BLXY01000003">
    <property type="protein sequence ID" value="GFO64237.1"/>
    <property type="molecule type" value="Genomic_DNA"/>
</dbReference>
<keyword evidence="2 4" id="KW-0418">Kinase</keyword>
<reference evidence="6" key="1">
    <citation type="submission" date="2020-06" db="EMBL/GenBank/DDBJ databases">
        <title>Draft genomic sequecing of Geomonas sp. Red736.</title>
        <authorList>
            <person name="Itoh H."/>
            <person name="Xu Z.X."/>
            <person name="Ushijima N."/>
            <person name="Masuda Y."/>
            <person name="Shiratori Y."/>
            <person name="Senoo K."/>
        </authorList>
    </citation>
    <scope>NUCLEOTIDE SEQUENCE [LARGE SCALE GENOMIC DNA]</scope>
    <source>
        <strain evidence="6">Red736</strain>
    </source>
</reference>
<accession>A0A6V8MX30</accession>
<gene>
    <name evidence="4" type="ORF">GMPD_21560</name>
    <name evidence="5" type="ORF">M1B72_12430</name>
</gene>
<dbReference type="PANTHER" id="PTHR42774">
    <property type="entry name" value="PHOSPHOTRANSFERASE SYSTEM TRANSPORT PROTEIN"/>
    <property type="match status" value="1"/>
</dbReference>
<evidence type="ECO:0000313" key="7">
    <source>
        <dbReference type="Proteomes" id="UP000831485"/>
    </source>
</evidence>
<dbReference type="InterPro" id="IPR002173">
    <property type="entry name" value="Carboh/pur_kinase_PfkB_CS"/>
</dbReference>
<evidence type="ECO:0000256" key="2">
    <source>
        <dbReference type="ARBA" id="ARBA00022777"/>
    </source>
</evidence>
<evidence type="ECO:0000313" key="5">
    <source>
        <dbReference type="EMBL" id="UPU34255.1"/>
    </source>
</evidence>
<dbReference type="PROSITE" id="PS00584">
    <property type="entry name" value="PFKB_KINASES_2"/>
    <property type="match status" value="1"/>
</dbReference>
<dbReference type="InterPro" id="IPR011611">
    <property type="entry name" value="PfkB_dom"/>
</dbReference>
<dbReference type="Proteomes" id="UP000568888">
    <property type="component" value="Unassembled WGS sequence"/>
</dbReference>
<dbReference type="AlphaFoldDB" id="A0A6V8MX30"/>
<reference evidence="5" key="3">
    <citation type="submission" date="2022-04" db="EMBL/GenBank/DDBJ databases">
        <authorList>
            <person name="Liu G."/>
        </authorList>
    </citation>
    <scope>NUCLEOTIDE SEQUENCE</scope>
    <source>
        <strain evidence="5">RG22</strain>
    </source>
</reference>
<dbReference type="SUPFAM" id="SSF53613">
    <property type="entry name" value="Ribokinase-like"/>
    <property type="match status" value="1"/>
</dbReference>
<keyword evidence="1" id="KW-0808">Transferase</keyword>
<dbReference type="GO" id="GO:0016301">
    <property type="term" value="F:kinase activity"/>
    <property type="evidence" value="ECO:0007669"/>
    <property type="project" value="UniProtKB-KW"/>
</dbReference>
<proteinExistence type="predicted"/>
<dbReference type="EMBL" id="CP096574">
    <property type="protein sequence ID" value="UPU34255.1"/>
    <property type="molecule type" value="Genomic_DNA"/>
</dbReference>